<keyword evidence="9" id="KW-0812">Transmembrane</keyword>
<organism evidence="10 11">
    <name type="scientific">Cyprinus carpio</name>
    <name type="common">Common carp</name>
    <dbReference type="NCBI Taxonomy" id="7962"/>
    <lineage>
        <taxon>Eukaryota</taxon>
        <taxon>Metazoa</taxon>
        <taxon>Chordata</taxon>
        <taxon>Craniata</taxon>
        <taxon>Vertebrata</taxon>
        <taxon>Euteleostomi</taxon>
        <taxon>Actinopterygii</taxon>
        <taxon>Neopterygii</taxon>
        <taxon>Teleostei</taxon>
        <taxon>Ostariophysi</taxon>
        <taxon>Cypriniformes</taxon>
        <taxon>Cyprinidae</taxon>
        <taxon>Cyprininae</taxon>
        <taxon>Cyprinus</taxon>
    </lineage>
</organism>
<evidence type="ECO:0000256" key="1">
    <source>
        <dbReference type="ARBA" id="ARBA00009577"/>
    </source>
</evidence>
<keyword evidence="7" id="KW-0010">Activator</keyword>
<name>A0A8C1L522_CYPCA</name>
<protein>
    <recommendedName>
        <fullName evidence="2">Protein Churchill</fullName>
    </recommendedName>
</protein>
<keyword evidence="6" id="KW-0805">Transcription regulation</keyword>
<evidence type="ECO:0000313" key="10">
    <source>
        <dbReference type="Ensembl" id="ENSCCRP00010056675.1"/>
    </source>
</evidence>
<evidence type="ECO:0000256" key="7">
    <source>
        <dbReference type="ARBA" id="ARBA00023159"/>
    </source>
</evidence>
<reference evidence="10" key="1">
    <citation type="submission" date="2025-08" db="UniProtKB">
        <authorList>
            <consortium name="Ensembl"/>
        </authorList>
    </citation>
    <scope>IDENTIFICATION</scope>
</reference>
<accession>A0A8C1L522</accession>
<evidence type="ECO:0000256" key="3">
    <source>
        <dbReference type="ARBA" id="ARBA00022473"/>
    </source>
</evidence>
<gene>
    <name evidence="10" type="primary">LOC109106603</name>
</gene>
<keyword evidence="9" id="KW-1133">Transmembrane helix</keyword>
<evidence type="ECO:0000256" key="8">
    <source>
        <dbReference type="ARBA" id="ARBA00023163"/>
    </source>
</evidence>
<evidence type="ECO:0000313" key="11">
    <source>
        <dbReference type="Proteomes" id="UP000694427"/>
    </source>
</evidence>
<evidence type="ECO:0000256" key="5">
    <source>
        <dbReference type="ARBA" id="ARBA00022833"/>
    </source>
</evidence>
<dbReference type="InterPro" id="IPR038543">
    <property type="entry name" value="Churchill_sf"/>
</dbReference>
<reference evidence="10" key="2">
    <citation type="submission" date="2025-09" db="UniProtKB">
        <authorList>
            <consortium name="Ensembl"/>
        </authorList>
    </citation>
    <scope>IDENTIFICATION</scope>
</reference>
<dbReference type="AlphaFoldDB" id="A0A8C1L522"/>
<proteinExistence type="inferred from homology"/>
<evidence type="ECO:0000256" key="6">
    <source>
        <dbReference type="ARBA" id="ARBA00023015"/>
    </source>
</evidence>
<keyword evidence="11" id="KW-1185">Reference proteome</keyword>
<dbReference type="PANTHER" id="PTHR31931">
    <property type="entry name" value="PROTEIN CHURCHILL"/>
    <property type="match status" value="1"/>
</dbReference>
<keyword evidence="8" id="KW-0804">Transcription</keyword>
<keyword evidence="5" id="KW-0862">Zinc</keyword>
<evidence type="ECO:0000256" key="2">
    <source>
        <dbReference type="ARBA" id="ARBA00021000"/>
    </source>
</evidence>
<keyword evidence="3" id="KW-0217">Developmental protein</keyword>
<comment type="similarity">
    <text evidence="1">Belongs to the Churchill family.</text>
</comment>
<evidence type="ECO:0000256" key="4">
    <source>
        <dbReference type="ARBA" id="ARBA00022723"/>
    </source>
</evidence>
<dbReference type="Ensembl" id="ENSCCRT00010062115.1">
    <property type="protein sequence ID" value="ENSCCRP00010056675.1"/>
    <property type="gene ID" value="ENSCCRG00010024021.1"/>
</dbReference>
<dbReference type="GO" id="GO:0008543">
    <property type="term" value="P:fibroblast growth factor receptor signaling pathway"/>
    <property type="evidence" value="ECO:0007669"/>
    <property type="project" value="TreeGrafter"/>
</dbReference>
<dbReference type="PANTHER" id="PTHR31931:SF2">
    <property type="entry name" value="PROTEIN CHURCHILL"/>
    <property type="match status" value="1"/>
</dbReference>
<dbReference type="Gene3D" id="2.60.40.4240">
    <property type="entry name" value="Transcription activator, Churchill"/>
    <property type="match status" value="1"/>
</dbReference>
<sequence length="125" mass="14406">MCTDCVQKQYPDRGHTCLENGSYLMNFLGCASCHRRDFVLISDRTMVNEDEEEVVTYLHMCKNCDHVIARHEYTFTVVDDYQVSCAINHYSLSFLLVVGKNKNTFAIKLFIIIMIIIIITGNTLQ</sequence>
<keyword evidence="4" id="KW-0479">Metal-binding</keyword>
<feature type="transmembrane region" description="Helical" evidence="9">
    <location>
        <begin position="105"/>
        <end position="124"/>
    </location>
</feature>
<dbReference type="InterPro" id="IPR009508">
    <property type="entry name" value="Transcrpt_activator_Churchill"/>
</dbReference>
<dbReference type="GO" id="GO:0045893">
    <property type="term" value="P:positive regulation of DNA-templated transcription"/>
    <property type="evidence" value="ECO:0007669"/>
    <property type="project" value="InterPro"/>
</dbReference>
<keyword evidence="9" id="KW-0472">Membrane</keyword>
<evidence type="ECO:0000256" key="9">
    <source>
        <dbReference type="SAM" id="Phobius"/>
    </source>
</evidence>
<dbReference type="Pfam" id="PF06573">
    <property type="entry name" value="Churchill"/>
    <property type="match status" value="1"/>
</dbReference>
<dbReference type="Proteomes" id="UP000694427">
    <property type="component" value="Unplaced"/>
</dbReference>
<dbReference type="GO" id="GO:0008270">
    <property type="term" value="F:zinc ion binding"/>
    <property type="evidence" value="ECO:0007669"/>
    <property type="project" value="InterPro"/>
</dbReference>